<dbReference type="Proteomes" id="UP000070700">
    <property type="component" value="Unassembled WGS sequence"/>
</dbReference>
<gene>
    <name evidence="1" type="ORF">LY89DRAFT_729317</name>
</gene>
<dbReference type="GeneID" id="28829095"/>
<dbReference type="KEGG" id="psco:LY89DRAFT_729317"/>
<dbReference type="EMBL" id="KQ947407">
    <property type="protein sequence ID" value="KUJ21817.1"/>
    <property type="molecule type" value="Genomic_DNA"/>
</dbReference>
<dbReference type="RefSeq" id="XP_018076172.1">
    <property type="nucleotide sequence ID" value="XM_018219369.1"/>
</dbReference>
<keyword evidence="2" id="KW-1185">Reference proteome</keyword>
<protein>
    <submittedName>
        <fullName evidence="1">Uncharacterized protein</fullName>
    </submittedName>
</protein>
<accession>A0A194XPZ6</accession>
<name>A0A194XPZ6_MOLSC</name>
<dbReference type="InParanoid" id="A0A194XPZ6"/>
<evidence type="ECO:0000313" key="1">
    <source>
        <dbReference type="EMBL" id="KUJ21817.1"/>
    </source>
</evidence>
<proteinExistence type="predicted"/>
<organism evidence="1 2">
    <name type="scientific">Mollisia scopiformis</name>
    <name type="common">Conifer needle endophyte fungus</name>
    <name type="synonym">Phialocephala scopiformis</name>
    <dbReference type="NCBI Taxonomy" id="149040"/>
    <lineage>
        <taxon>Eukaryota</taxon>
        <taxon>Fungi</taxon>
        <taxon>Dikarya</taxon>
        <taxon>Ascomycota</taxon>
        <taxon>Pezizomycotina</taxon>
        <taxon>Leotiomycetes</taxon>
        <taxon>Helotiales</taxon>
        <taxon>Mollisiaceae</taxon>
        <taxon>Mollisia</taxon>
    </lineage>
</organism>
<evidence type="ECO:0000313" key="2">
    <source>
        <dbReference type="Proteomes" id="UP000070700"/>
    </source>
</evidence>
<sequence length="277" mass="31135">MASNQQNGQMNASVPMYLHPLGGVSFLGDPARKLPELIFSRGRPQPEATCLPPDLVNTNPHWRTLEGAGNPDRDMIGQLNSYHGLPVRDAPVVDNYPLTLAPSAPQLPVTPMIPVAQAAPVVPAASIVPAAPVGPIDDPLYLYRVVFPPEYETIAAEVVRNLKPALKAWIRNDGQHISAFLSDLKLEEFLRPRVVFDHMTGNLRQRTLCDDDPKRPAHLEWKWNRTSEEALQKKLEGKNQFYEPDDECMEWKDFKAAIQVRFIKWCVEKVGYRANDV</sequence>
<dbReference type="AlphaFoldDB" id="A0A194XPZ6"/>
<reference evidence="1 2" key="1">
    <citation type="submission" date="2015-10" db="EMBL/GenBank/DDBJ databases">
        <title>Full genome of DAOMC 229536 Phialocephala scopiformis, a fungal endophyte of spruce producing the potent anti-insectan compound rugulosin.</title>
        <authorList>
            <consortium name="DOE Joint Genome Institute"/>
            <person name="Walker A.K."/>
            <person name="Frasz S.L."/>
            <person name="Seifert K.A."/>
            <person name="Miller J.D."/>
            <person name="Mondo S.J."/>
            <person name="Labutti K."/>
            <person name="Lipzen A."/>
            <person name="Dockter R."/>
            <person name="Kennedy M."/>
            <person name="Grigoriev I.V."/>
            <person name="Spatafora J.W."/>
        </authorList>
    </citation>
    <scope>NUCLEOTIDE SEQUENCE [LARGE SCALE GENOMIC DNA]</scope>
    <source>
        <strain evidence="1 2">CBS 120377</strain>
    </source>
</reference>